<evidence type="ECO:0000256" key="2">
    <source>
        <dbReference type="ARBA" id="ARBA00022670"/>
    </source>
</evidence>
<organism evidence="7 8">
    <name type="scientific">Taibaiella chishuiensis</name>
    <dbReference type="NCBI Taxonomy" id="1434707"/>
    <lineage>
        <taxon>Bacteria</taxon>
        <taxon>Pseudomonadati</taxon>
        <taxon>Bacteroidota</taxon>
        <taxon>Chitinophagia</taxon>
        <taxon>Chitinophagales</taxon>
        <taxon>Chitinophagaceae</taxon>
        <taxon>Taibaiella</taxon>
    </lineage>
</organism>
<protein>
    <submittedName>
        <fullName evidence="7">Carboxyl-terminal processing protease</fullName>
    </submittedName>
</protein>
<dbReference type="PANTHER" id="PTHR32060:SF22">
    <property type="entry name" value="CARBOXYL-TERMINAL-PROCESSING PEPTIDASE 3, CHLOROPLASTIC"/>
    <property type="match status" value="1"/>
</dbReference>
<comment type="caution">
    <text evidence="7">The sequence shown here is derived from an EMBL/GenBank/DDBJ whole genome shotgun (WGS) entry which is preliminary data.</text>
</comment>
<dbReference type="GO" id="GO:0007165">
    <property type="term" value="P:signal transduction"/>
    <property type="evidence" value="ECO:0007669"/>
    <property type="project" value="TreeGrafter"/>
</dbReference>
<sequence>MLQFMKNKILIPALILTGLAVFFSFRYAGGTEGGGGAQEQKTILQTVMGIMEQGHYSPRPIDDAFSQSIYDKTLENLDFEKKFFFQSDIDGLAGYRNQIDNEIMDNSLEFYEKVSAVFVKRVNEAEHYYKESLQQPFRFDQNDSIQLDGKKLAYAKNDTEMKARWNQAMKYRVLAKYIDLKEGEDKKAKDSANYKVRDFATLEKEARESILKIQDRYFKRLKKMNDNDRFSLFVNSITGTEDPHTDYLPPADKKKFDEMMSGSFIGIGASLQQQEDGKIKVAAIITGSPSWQQGHLKADDIIIKVAQGDAQPVEVEGFEIDEVVKLIRGPKGTEVRLTVKHADGTNEVIPILRGKVEMEDTFAKSAIIENKGKRVGYIYLPEFYADFSGENGGRRSGQDVANEVIKLKEEKVDGIVLDLRNNGGGSLSDVVDMAGIFIGKGPVVQVRSSGSQNTILKSSNNAPIYDGPLAIMVNNGSASASEIMAAAMQDYGRAVIIGTNTFGKGTVQKLVSLDQFVNASVRDQIVMAFNKAKGGDAVYDGIGSLKLTIQKFYRINGGSTQLKGVTPDIILPDAYEQLDNIGERKDKQALPWDKIAAASFKLWDKPPAIASLAASSKARVSANETFRIIRQTADRLKLQQDNYVVPLNEQRFVAKQKESEAISKKLEELDKMGSPIMVKNLKADMRRINVDTSSKAKNEEWLKALKKDVYIAETANVIDDWLTSSAKVLHMNASHQ</sequence>
<dbReference type="InterPro" id="IPR020992">
    <property type="entry name" value="Tail_Prtase_C"/>
</dbReference>
<reference evidence="7 8" key="1">
    <citation type="submission" date="2018-03" db="EMBL/GenBank/DDBJ databases">
        <title>Genomic Encyclopedia of Type Strains, Phase III (KMG-III): the genomes of soil and plant-associated and newly described type strains.</title>
        <authorList>
            <person name="Whitman W."/>
        </authorList>
    </citation>
    <scope>NUCLEOTIDE SEQUENCE [LARGE SCALE GENOMIC DNA]</scope>
    <source>
        <strain evidence="7 8">CGMCC 1.12700</strain>
    </source>
</reference>
<dbReference type="InterPro" id="IPR040573">
    <property type="entry name" value="TSP_N"/>
</dbReference>
<evidence type="ECO:0000256" key="4">
    <source>
        <dbReference type="ARBA" id="ARBA00022825"/>
    </source>
</evidence>
<dbReference type="OrthoDB" id="9812068at2"/>
<keyword evidence="3 5" id="KW-0378">Hydrolase</keyword>
<dbReference type="Pfam" id="PF17804">
    <property type="entry name" value="TSP_NTD"/>
    <property type="match status" value="1"/>
</dbReference>
<dbReference type="SUPFAM" id="SSF52096">
    <property type="entry name" value="ClpP/crotonase"/>
    <property type="match status" value="1"/>
</dbReference>
<dbReference type="Pfam" id="PF00595">
    <property type="entry name" value="PDZ"/>
    <property type="match status" value="1"/>
</dbReference>
<dbReference type="SUPFAM" id="SSF50156">
    <property type="entry name" value="PDZ domain-like"/>
    <property type="match status" value="1"/>
</dbReference>
<evidence type="ECO:0000313" key="8">
    <source>
        <dbReference type="Proteomes" id="UP000240572"/>
    </source>
</evidence>
<keyword evidence="4 5" id="KW-0720">Serine protease</keyword>
<dbReference type="NCBIfam" id="TIGR00225">
    <property type="entry name" value="prc"/>
    <property type="match status" value="1"/>
</dbReference>
<name>A0A2P8D466_9BACT</name>
<accession>A0A2P8D466</accession>
<gene>
    <name evidence="7" type="ORF">B0I18_104105</name>
</gene>
<dbReference type="Gene3D" id="2.30.42.10">
    <property type="match status" value="1"/>
</dbReference>
<dbReference type="InterPro" id="IPR029045">
    <property type="entry name" value="ClpP/crotonase-like_dom_sf"/>
</dbReference>
<dbReference type="PROSITE" id="PS50106">
    <property type="entry name" value="PDZ"/>
    <property type="match status" value="1"/>
</dbReference>
<dbReference type="CDD" id="cd07560">
    <property type="entry name" value="Peptidase_S41_CPP"/>
    <property type="match status" value="1"/>
</dbReference>
<dbReference type="PANTHER" id="PTHR32060">
    <property type="entry name" value="TAIL-SPECIFIC PROTEASE"/>
    <property type="match status" value="1"/>
</dbReference>
<dbReference type="InterPro" id="IPR004447">
    <property type="entry name" value="Peptidase_S41A"/>
</dbReference>
<dbReference type="SMART" id="SM00228">
    <property type="entry name" value="PDZ"/>
    <property type="match status" value="1"/>
</dbReference>
<keyword evidence="8" id="KW-1185">Reference proteome</keyword>
<dbReference type="CDD" id="cd06782">
    <property type="entry name" value="cpPDZ_CPP-like"/>
    <property type="match status" value="1"/>
</dbReference>
<dbReference type="GO" id="GO:0006508">
    <property type="term" value="P:proteolysis"/>
    <property type="evidence" value="ECO:0007669"/>
    <property type="project" value="UniProtKB-KW"/>
</dbReference>
<keyword evidence="2 5" id="KW-0645">Protease</keyword>
<dbReference type="SMART" id="SM00245">
    <property type="entry name" value="TSPc"/>
    <property type="match status" value="1"/>
</dbReference>
<dbReference type="GO" id="GO:0008236">
    <property type="term" value="F:serine-type peptidase activity"/>
    <property type="evidence" value="ECO:0007669"/>
    <property type="project" value="UniProtKB-KW"/>
</dbReference>
<evidence type="ECO:0000256" key="5">
    <source>
        <dbReference type="RuleBase" id="RU004404"/>
    </source>
</evidence>
<proteinExistence type="inferred from homology"/>
<dbReference type="InterPro" id="IPR036034">
    <property type="entry name" value="PDZ_sf"/>
</dbReference>
<dbReference type="AlphaFoldDB" id="A0A2P8D466"/>
<evidence type="ECO:0000313" key="7">
    <source>
        <dbReference type="EMBL" id="PSK92011.1"/>
    </source>
</evidence>
<feature type="domain" description="PDZ" evidence="6">
    <location>
        <begin position="253"/>
        <end position="328"/>
    </location>
</feature>
<comment type="similarity">
    <text evidence="1 5">Belongs to the peptidase S41A family.</text>
</comment>
<evidence type="ECO:0000256" key="3">
    <source>
        <dbReference type="ARBA" id="ARBA00022801"/>
    </source>
</evidence>
<dbReference type="InterPro" id="IPR005151">
    <property type="entry name" value="Tail-specific_protease"/>
</dbReference>
<dbReference type="Gene3D" id="3.90.226.10">
    <property type="entry name" value="2-enoyl-CoA Hydratase, Chain A, domain 1"/>
    <property type="match status" value="1"/>
</dbReference>
<dbReference type="InterPro" id="IPR001478">
    <property type="entry name" value="PDZ"/>
</dbReference>
<evidence type="ECO:0000256" key="1">
    <source>
        <dbReference type="ARBA" id="ARBA00009179"/>
    </source>
</evidence>
<evidence type="ECO:0000259" key="6">
    <source>
        <dbReference type="PROSITE" id="PS50106"/>
    </source>
</evidence>
<dbReference type="Proteomes" id="UP000240572">
    <property type="component" value="Unassembled WGS sequence"/>
</dbReference>
<dbReference type="GO" id="GO:0030288">
    <property type="term" value="C:outer membrane-bounded periplasmic space"/>
    <property type="evidence" value="ECO:0007669"/>
    <property type="project" value="TreeGrafter"/>
</dbReference>
<dbReference type="Pfam" id="PF03572">
    <property type="entry name" value="Peptidase_S41"/>
    <property type="match status" value="1"/>
</dbReference>
<dbReference type="Pfam" id="PF11818">
    <property type="entry name" value="DUF3340"/>
    <property type="match status" value="1"/>
</dbReference>
<dbReference type="EMBL" id="PYGD01000004">
    <property type="protein sequence ID" value="PSK92011.1"/>
    <property type="molecule type" value="Genomic_DNA"/>
</dbReference>
<dbReference type="GO" id="GO:0004175">
    <property type="term" value="F:endopeptidase activity"/>
    <property type="evidence" value="ECO:0007669"/>
    <property type="project" value="TreeGrafter"/>
</dbReference>